<dbReference type="PANTHER" id="PTHR43177">
    <property type="entry name" value="PROTEIN NRFC"/>
    <property type="match status" value="1"/>
</dbReference>
<evidence type="ECO:0000256" key="1">
    <source>
        <dbReference type="ARBA" id="ARBA00022485"/>
    </source>
</evidence>
<sequence>MSTYCIVTDERRCISCKACEVHCKVKNAMPVGIKLGEHFTEGPVPGPNGAPLYRTLYMPCFHCEEPECVDVCPTGAMTKREADGIVYVEADDCIGCGACLEACPWHIPQWNEDGDKAVKCDLCMDRIDAGLKPACVTGCTTHALSLVGQDDPRYEEQRKRAPQRALAER</sequence>
<name>A0ABS0J605_9BACT</name>
<proteinExistence type="predicted"/>
<dbReference type="CDD" id="cd10553">
    <property type="entry name" value="PhsB_like"/>
    <property type="match status" value="1"/>
</dbReference>
<accession>A0ABS0J605</accession>
<dbReference type="EMBL" id="VRYY01000394">
    <property type="protein sequence ID" value="MBG3877856.1"/>
    <property type="molecule type" value="Genomic_DNA"/>
</dbReference>
<protein>
    <submittedName>
        <fullName evidence="6">4Fe-4S dicluster domain-containing protein</fullName>
    </submittedName>
</protein>
<dbReference type="PANTHER" id="PTHR43177:SF3">
    <property type="entry name" value="PROTEIN NRFC HOMOLOG"/>
    <property type="match status" value="1"/>
</dbReference>
<reference evidence="6 7" key="1">
    <citation type="submission" date="2019-08" db="EMBL/GenBank/DDBJ databases">
        <authorList>
            <person name="Luo N."/>
        </authorList>
    </citation>
    <scope>NUCLEOTIDE SEQUENCE [LARGE SCALE GENOMIC DNA]</scope>
    <source>
        <strain evidence="6 7">NCIMB 9442</strain>
    </source>
</reference>
<evidence type="ECO:0000313" key="7">
    <source>
        <dbReference type="Proteomes" id="UP001194469"/>
    </source>
</evidence>
<dbReference type="InterPro" id="IPR017896">
    <property type="entry name" value="4Fe4S_Fe-S-bd"/>
</dbReference>
<evidence type="ECO:0000256" key="2">
    <source>
        <dbReference type="ARBA" id="ARBA00022723"/>
    </source>
</evidence>
<evidence type="ECO:0000259" key="5">
    <source>
        <dbReference type="PROSITE" id="PS51379"/>
    </source>
</evidence>
<dbReference type="PROSITE" id="PS00198">
    <property type="entry name" value="4FE4S_FER_1"/>
    <property type="match status" value="1"/>
</dbReference>
<evidence type="ECO:0000256" key="4">
    <source>
        <dbReference type="ARBA" id="ARBA00023014"/>
    </source>
</evidence>
<dbReference type="SUPFAM" id="SSF54862">
    <property type="entry name" value="4Fe-4S ferredoxins"/>
    <property type="match status" value="1"/>
</dbReference>
<feature type="domain" description="4Fe-4S ferredoxin-type" evidence="5">
    <location>
        <begin position="4"/>
        <end position="34"/>
    </location>
</feature>
<gene>
    <name evidence="6" type="ORF">FVW20_12750</name>
</gene>
<dbReference type="Gene3D" id="3.30.70.20">
    <property type="match status" value="2"/>
</dbReference>
<dbReference type="PROSITE" id="PS51379">
    <property type="entry name" value="4FE4S_FER_2"/>
    <property type="match status" value="3"/>
</dbReference>
<dbReference type="Pfam" id="PF13247">
    <property type="entry name" value="Fer4_11"/>
    <property type="match status" value="1"/>
</dbReference>
<comment type="caution">
    <text evidence="6">The sequence shown here is derived from an EMBL/GenBank/DDBJ whole genome shotgun (WGS) entry which is preliminary data.</text>
</comment>
<feature type="domain" description="4Fe-4S ferredoxin-type" evidence="5">
    <location>
        <begin position="84"/>
        <end position="113"/>
    </location>
</feature>
<dbReference type="InterPro" id="IPR050954">
    <property type="entry name" value="ET_IronSulfur_Cluster-Binding"/>
</dbReference>
<dbReference type="Proteomes" id="UP001194469">
    <property type="component" value="Unassembled WGS sequence"/>
</dbReference>
<organism evidence="6 7">
    <name type="scientific">Nitratidesulfovibrio oxamicus</name>
    <dbReference type="NCBI Taxonomy" id="32016"/>
    <lineage>
        <taxon>Bacteria</taxon>
        <taxon>Pseudomonadati</taxon>
        <taxon>Thermodesulfobacteriota</taxon>
        <taxon>Desulfovibrionia</taxon>
        <taxon>Desulfovibrionales</taxon>
        <taxon>Desulfovibrionaceae</taxon>
        <taxon>Nitratidesulfovibrio</taxon>
    </lineage>
</organism>
<keyword evidence="7" id="KW-1185">Reference proteome</keyword>
<keyword evidence="4" id="KW-0411">Iron-sulfur</keyword>
<evidence type="ECO:0000313" key="6">
    <source>
        <dbReference type="EMBL" id="MBG3877856.1"/>
    </source>
</evidence>
<dbReference type="InterPro" id="IPR017900">
    <property type="entry name" value="4Fe4S_Fe_S_CS"/>
</dbReference>
<keyword evidence="3" id="KW-0408">Iron</keyword>
<keyword evidence="1" id="KW-0004">4Fe-4S</keyword>
<keyword evidence="2" id="KW-0479">Metal-binding</keyword>
<feature type="domain" description="4Fe-4S ferredoxin-type" evidence="5">
    <location>
        <begin position="49"/>
        <end position="82"/>
    </location>
</feature>
<evidence type="ECO:0000256" key="3">
    <source>
        <dbReference type="ARBA" id="ARBA00023004"/>
    </source>
</evidence>
<dbReference type="RefSeq" id="WP_196609914.1">
    <property type="nucleotide sequence ID" value="NZ_VRYY01000394.1"/>
</dbReference>